<dbReference type="InterPro" id="IPR016166">
    <property type="entry name" value="FAD-bd_PCMH"/>
</dbReference>
<comment type="cofactor">
    <cofactor evidence="7">
        <name>FAD</name>
        <dbReference type="ChEBI" id="CHEBI:57692"/>
    </cofactor>
</comment>
<evidence type="ECO:0000256" key="5">
    <source>
        <dbReference type="PIRSR" id="PIRSR625650-1"/>
    </source>
</evidence>
<evidence type="ECO:0000256" key="1">
    <source>
        <dbReference type="ARBA" id="ARBA00008000"/>
    </source>
</evidence>
<dbReference type="Gene3D" id="3.30.70.3450">
    <property type="match status" value="1"/>
</dbReference>
<dbReference type="InterPro" id="IPR016171">
    <property type="entry name" value="Vanillyl_alc_oxidase_C-sub2"/>
</dbReference>
<evidence type="ECO:0000256" key="4">
    <source>
        <dbReference type="ARBA" id="ARBA00023002"/>
    </source>
</evidence>
<dbReference type="InterPro" id="IPR004113">
    <property type="entry name" value="FAD-bd_oxidored_4_C"/>
</dbReference>
<feature type="site" description="Important for enzyme activity" evidence="8">
    <location>
        <position position="309"/>
    </location>
</feature>
<evidence type="ECO:0000259" key="9">
    <source>
        <dbReference type="PROSITE" id="PS51387"/>
    </source>
</evidence>
<evidence type="ECO:0000256" key="3">
    <source>
        <dbReference type="ARBA" id="ARBA00022827"/>
    </source>
</evidence>
<feature type="binding site" evidence="7">
    <location>
        <begin position="206"/>
        <end position="209"/>
    </location>
    <ligand>
        <name>FAD</name>
        <dbReference type="ChEBI" id="CHEBI:57692"/>
    </ligand>
</feature>
<reference evidence="10 11" key="1">
    <citation type="submission" date="2018-11" db="EMBL/GenBank/DDBJ databases">
        <authorList>
            <person name="Kleinhagauer T."/>
            <person name="Glaeser S.P."/>
            <person name="Spergser J."/>
            <person name="Ruckert C."/>
            <person name="Kaempfer P."/>
            <person name="Busse H.-J."/>
        </authorList>
    </citation>
    <scope>NUCLEOTIDE SEQUENCE [LARGE SCALE GENOMIC DNA]</scope>
    <source>
        <strain evidence="10 11">W8</strain>
    </source>
</reference>
<dbReference type="GO" id="GO:0008610">
    <property type="term" value="P:lipid biosynthetic process"/>
    <property type="evidence" value="ECO:0007669"/>
    <property type="project" value="InterPro"/>
</dbReference>
<keyword evidence="11" id="KW-1185">Reference proteome</keyword>
<feature type="binding site" evidence="7">
    <location>
        <begin position="124"/>
        <end position="130"/>
    </location>
    <ligand>
        <name>FAD</name>
        <dbReference type="ChEBI" id="CHEBI:57692"/>
    </ligand>
</feature>
<dbReference type="InterPro" id="IPR016164">
    <property type="entry name" value="FAD-linked_Oxase-like_C"/>
</dbReference>
<dbReference type="RefSeq" id="WP_123935219.1">
    <property type="nucleotide sequence ID" value="NZ_CP033897.1"/>
</dbReference>
<dbReference type="GO" id="GO:0008609">
    <property type="term" value="F:alkylglycerone-phosphate synthase activity"/>
    <property type="evidence" value="ECO:0007669"/>
    <property type="project" value="InterPro"/>
</dbReference>
<dbReference type="Gene3D" id="3.30.465.10">
    <property type="match status" value="1"/>
</dbReference>
<dbReference type="PANTHER" id="PTHR46568">
    <property type="entry name" value="ALKYLDIHYDROXYACETONEPHOSPHATE SYNTHASE, PEROXISOMAL"/>
    <property type="match status" value="1"/>
</dbReference>
<proteinExistence type="inferred from homology"/>
<protein>
    <submittedName>
        <fullName evidence="10">Putative FAD-linked oxidoreductase</fullName>
        <ecNumber evidence="10">1.-.-.-</ecNumber>
    </submittedName>
</protein>
<dbReference type="KEGG" id="cgk:CGERO_09070"/>
<dbReference type="InterPro" id="IPR016167">
    <property type="entry name" value="FAD-bd_PCMH_sub1"/>
</dbReference>
<dbReference type="OrthoDB" id="9811557at2"/>
<evidence type="ECO:0000256" key="7">
    <source>
        <dbReference type="PIRSR" id="PIRSR625650-3"/>
    </source>
</evidence>
<dbReference type="EC" id="1.-.-.-" evidence="10"/>
<dbReference type="Gene3D" id="3.30.300.330">
    <property type="match status" value="1"/>
</dbReference>
<dbReference type="InterPro" id="IPR016169">
    <property type="entry name" value="FAD-bd_PCMH_sub2"/>
</dbReference>
<dbReference type="EMBL" id="CP033897">
    <property type="protein sequence ID" value="AZA12105.1"/>
    <property type="molecule type" value="Genomic_DNA"/>
</dbReference>
<dbReference type="Pfam" id="PF02913">
    <property type="entry name" value="FAD-oxidase_C"/>
    <property type="match status" value="1"/>
</dbReference>
<dbReference type="GO" id="GO:0016491">
    <property type="term" value="F:oxidoreductase activity"/>
    <property type="evidence" value="ECO:0007669"/>
    <property type="project" value="UniProtKB-KW"/>
</dbReference>
<dbReference type="SUPFAM" id="SSF55103">
    <property type="entry name" value="FAD-linked oxidases, C-terminal domain"/>
    <property type="match status" value="1"/>
</dbReference>
<keyword evidence="2" id="KW-0285">Flavoprotein</keyword>
<dbReference type="Gene3D" id="3.30.43.10">
    <property type="entry name" value="Uridine Diphospho-n-acetylenolpyruvylglucosamine Reductase, domain 2"/>
    <property type="match status" value="1"/>
</dbReference>
<evidence type="ECO:0000313" key="10">
    <source>
        <dbReference type="EMBL" id="AZA12105.1"/>
    </source>
</evidence>
<evidence type="ECO:0000256" key="8">
    <source>
        <dbReference type="PIRSR" id="PIRSR625650-4"/>
    </source>
</evidence>
<dbReference type="Pfam" id="PF01565">
    <property type="entry name" value="FAD_binding_4"/>
    <property type="match status" value="1"/>
</dbReference>
<keyword evidence="4 10" id="KW-0560">Oxidoreductase</keyword>
<evidence type="ECO:0000256" key="6">
    <source>
        <dbReference type="PIRSR" id="PIRSR625650-2"/>
    </source>
</evidence>
<feature type="domain" description="FAD-binding PCMH-type" evidence="9">
    <location>
        <begin position="92"/>
        <end position="274"/>
    </location>
</feature>
<accession>A0A3G6J226</accession>
<dbReference type="InterPro" id="IPR025650">
    <property type="entry name" value="Alkyl-DHAP_Synthase"/>
</dbReference>
<evidence type="ECO:0000256" key="2">
    <source>
        <dbReference type="ARBA" id="ARBA00022630"/>
    </source>
</evidence>
<feature type="binding site" evidence="7">
    <location>
        <begin position="258"/>
        <end position="264"/>
    </location>
    <ligand>
        <name>FAD</name>
        <dbReference type="ChEBI" id="CHEBI:57692"/>
    </ligand>
</feature>
<evidence type="ECO:0000313" key="11">
    <source>
        <dbReference type="Proteomes" id="UP000271587"/>
    </source>
</evidence>
<dbReference type="PANTHER" id="PTHR46568:SF1">
    <property type="entry name" value="ALKYLDIHYDROXYACETONEPHOSPHATE SYNTHASE, PEROXISOMAL"/>
    <property type="match status" value="1"/>
</dbReference>
<dbReference type="Gene3D" id="1.10.45.10">
    <property type="entry name" value="Vanillyl-alcohol Oxidase, Chain A, domain 4"/>
    <property type="match status" value="1"/>
</dbReference>
<dbReference type="SUPFAM" id="SSF56176">
    <property type="entry name" value="FAD-binding/transporter-associated domain-like"/>
    <property type="match status" value="1"/>
</dbReference>
<name>A0A3G6J226_9CORY</name>
<dbReference type="InterPro" id="IPR036318">
    <property type="entry name" value="FAD-bd_PCMH-like_sf"/>
</dbReference>
<keyword evidence="3 7" id="KW-0274">FAD</keyword>
<comment type="similarity">
    <text evidence="1">Belongs to the FAD-binding oxidoreductase/transferase type 4 family.</text>
</comment>
<sequence length="528" mass="56130">MSFSIWGTEQEAKPLSSSIQSLVSKVVGNTTPRPAPAQADVRITDSQLTADHVQELQAIVGDKFVSCDRAHRIPRARGKSYFDLLDWRVDQIIDVPDAVVAPASNDEVFDVLQWASKSNVAVVPFGGGTSVVGGITPLRGTFPAVISLDLTRFDAIEDVDPISGEATLGAGMSGPQAEIALAKHGLQLGHFPQSFPYATIGGFAATRSSGQNSAGYGRFDEMVASMEVVTPKGIMTVGNAAPASAAGPDMKEIFLGSEGAFGIITKVRLKVHPIPEAKAYEAFVFPDFQSGVAAVRAVEQHKTGPTVIRLSDEIESATNLTSTDAIGEQDAAAPHGCLCLTMYEGTRAHVTSRHEETRDLLLSMGATSLGEAPVRKWEKGRFGAPVLRDALLDAGVLCETFETATNWSNVPALKKAITAAVTQALGEGDSVALVLCHVSHVYANGCSLYFTILGAQDSTPIEQWRHAKQRILEAITEHNGTITHHHAVGTDHARFMEQEIGPLGLGALRAIKAYLDPEGVLNPGKLLP</sequence>
<organism evidence="10 11">
    <name type="scientific">Corynebacterium gerontici</name>
    <dbReference type="NCBI Taxonomy" id="2079234"/>
    <lineage>
        <taxon>Bacteria</taxon>
        <taxon>Bacillati</taxon>
        <taxon>Actinomycetota</taxon>
        <taxon>Actinomycetes</taxon>
        <taxon>Mycobacteriales</taxon>
        <taxon>Corynebacteriaceae</taxon>
        <taxon>Corynebacterium</taxon>
    </lineage>
</organism>
<feature type="active site" description="Proton donor/acceptor" evidence="5">
    <location>
        <position position="449"/>
    </location>
</feature>
<dbReference type="Proteomes" id="UP000271587">
    <property type="component" value="Chromosome"/>
</dbReference>
<dbReference type="InterPro" id="IPR006094">
    <property type="entry name" value="Oxid_FAD_bind_N"/>
</dbReference>
<dbReference type="AlphaFoldDB" id="A0A3G6J226"/>
<dbReference type="PROSITE" id="PS51387">
    <property type="entry name" value="FAD_PCMH"/>
    <property type="match status" value="1"/>
</dbReference>
<gene>
    <name evidence="10" type="ORF">CGERO_09070</name>
</gene>
<feature type="binding site" evidence="6">
    <location>
        <position position="388"/>
    </location>
    <ligand>
        <name>substrate</name>
    </ligand>
</feature>
<dbReference type="GO" id="GO:0071949">
    <property type="term" value="F:FAD binding"/>
    <property type="evidence" value="ECO:0007669"/>
    <property type="project" value="InterPro"/>
</dbReference>